<accession>A0A7N2M864</accession>
<dbReference type="GO" id="GO:0032259">
    <property type="term" value="P:methylation"/>
    <property type="evidence" value="ECO:0007669"/>
    <property type="project" value="UniProtKB-KW"/>
</dbReference>
<evidence type="ECO:0000256" key="3">
    <source>
        <dbReference type="ARBA" id="ARBA00022691"/>
    </source>
</evidence>
<evidence type="ECO:0000313" key="6">
    <source>
        <dbReference type="Proteomes" id="UP000594261"/>
    </source>
</evidence>
<feature type="domain" description="O-methyltransferase C-terminal" evidence="4">
    <location>
        <begin position="3"/>
        <end position="86"/>
    </location>
</feature>
<dbReference type="PANTHER" id="PTHR11746">
    <property type="entry name" value="O-METHYLTRANSFERASE"/>
    <property type="match status" value="1"/>
</dbReference>
<dbReference type="EMBL" id="LRBV02000008">
    <property type="status" value="NOT_ANNOTATED_CDS"/>
    <property type="molecule type" value="Genomic_DNA"/>
</dbReference>
<keyword evidence="2" id="KW-0808">Transferase</keyword>
<reference evidence="5" key="2">
    <citation type="submission" date="2021-01" db="UniProtKB">
        <authorList>
            <consortium name="EnsemblPlants"/>
        </authorList>
    </citation>
    <scope>IDENTIFICATION</scope>
</reference>
<dbReference type="InterPro" id="IPR029063">
    <property type="entry name" value="SAM-dependent_MTases_sf"/>
</dbReference>
<dbReference type="Pfam" id="PF00891">
    <property type="entry name" value="Methyltransf_2"/>
    <property type="match status" value="1"/>
</dbReference>
<dbReference type="Proteomes" id="UP000594261">
    <property type="component" value="Chromosome 8"/>
</dbReference>
<dbReference type="AlphaFoldDB" id="A0A7N2M864"/>
<dbReference type="GO" id="GO:0008171">
    <property type="term" value="F:O-methyltransferase activity"/>
    <property type="evidence" value="ECO:0007669"/>
    <property type="project" value="InterPro"/>
</dbReference>
<keyword evidence="1" id="KW-0489">Methyltransferase</keyword>
<evidence type="ECO:0000313" key="5">
    <source>
        <dbReference type="EnsemblPlants" id="QL08p001451:mrna:CDS:1"/>
    </source>
</evidence>
<evidence type="ECO:0000256" key="2">
    <source>
        <dbReference type="ARBA" id="ARBA00022679"/>
    </source>
</evidence>
<dbReference type="PROSITE" id="PS50890">
    <property type="entry name" value="PUA"/>
    <property type="match status" value="1"/>
</dbReference>
<dbReference type="Gene3D" id="3.40.50.150">
    <property type="entry name" value="Vaccinia Virus protein VP39"/>
    <property type="match status" value="1"/>
</dbReference>
<keyword evidence="3" id="KW-0949">S-adenosyl-L-methionine</keyword>
<sequence>MRIQWILHAWSEEECVKPLKQCKEAITINDKKGKVIIIELVVGNQKEIEKSTETQLFFDMVMMVLVKGKERTETEWAKLFLDAGFSDYKITPVLGLRALIEVYP</sequence>
<dbReference type="OMA" id="FIFHDWG"/>
<evidence type="ECO:0000259" key="4">
    <source>
        <dbReference type="Pfam" id="PF00891"/>
    </source>
</evidence>
<dbReference type="Gramene" id="QL08p001451:mrna">
    <property type="protein sequence ID" value="QL08p001451:mrna:CDS:1"/>
    <property type="gene ID" value="QL08p001451"/>
</dbReference>
<reference evidence="5 6" key="1">
    <citation type="journal article" date="2016" name="G3 (Bethesda)">
        <title>First Draft Assembly and Annotation of the Genome of a California Endemic Oak Quercus lobata Nee (Fagaceae).</title>
        <authorList>
            <person name="Sork V.L."/>
            <person name="Fitz-Gibbon S.T."/>
            <person name="Puiu D."/>
            <person name="Crepeau M."/>
            <person name="Gugger P.F."/>
            <person name="Sherman R."/>
            <person name="Stevens K."/>
            <person name="Langley C.H."/>
            <person name="Pellegrini M."/>
            <person name="Salzberg S.L."/>
        </authorList>
    </citation>
    <scope>NUCLEOTIDE SEQUENCE [LARGE SCALE GENOMIC DNA]</scope>
    <source>
        <strain evidence="5 6">cv. SW786</strain>
    </source>
</reference>
<name>A0A7N2M864_QUELO</name>
<keyword evidence="6" id="KW-1185">Reference proteome</keyword>
<dbReference type="InterPro" id="IPR016461">
    <property type="entry name" value="COMT-like"/>
</dbReference>
<evidence type="ECO:0000256" key="1">
    <source>
        <dbReference type="ARBA" id="ARBA00022603"/>
    </source>
</evidence>
<dbReference type="SUPFAM" id="SSF53335">
    <property type="entry name" value="S-adenosyl-L-methionine-dependent methyltransferases"/>
    <property type="match status" value="1"/>
</dbReference>
<proteinExistence type="predicted"/>
<dbReference type="InterPro" id="IPR001077">
    <property type="entry name" value="COMT_C"/>
</dbReference>
<dbReference type="InParanoid" id="A0A7N2M864"/>
<dbReference type="PROSITE" id="PS51683">
    <property type="entry name" value="SAM_OMT_II"/>
    <property type="match status" value="1"/>
</dbReference>
<organism evidence="5 6">
    <name type="scientific">Quercus lobata</name>
    <name type="common">Valley oak</name>
    <dbReference type="NCBI Taxonomy" id="97700"/>
    <lineage>
        <taxon>Eukaryota</taxon>
        <taxon>Viridiplantae</taxon>
        <taxon>Streptophyta</taxon>
        <taxon>Embryophyta</taxon>
        <taxon>Tracheophyta</taxon>
        <taxon>Spermatophyta</taxon>
        <taxon>Magnoliopsida</taxon>
        <taxon>eudicotyledons</taxon>
        <taxon>Gunneridae</taxon>
        <taxon>Pentapetalae</taxon>
        <taxon>rosids</taxon>
        <taxon>fabids</taxon>
        <taxon>Fagales</taxon>
        <taxon>Fagaceae</taxon>
        <taxon>Quercus</taxon>
    </lineage>
</organism>
<dbReference type="EnsemblPlants" id="QL08p001451:mrna">
    <property type="protein sequence ID" value="QL08p001451:mrna:CDS:1"/>
    <property type="gene ID" value="QL08p001451"/>
</dbReference>
<protein>
    <recommendedName>
        <fullName evidence="4">O-methyltransferase C-terminal domain-containing protein</fullName>
    </recommendedName>
</protein>